<protein>
    <submittedName>
        <fullName evidence="1">26409_t:CDS:1</fullName>
    </submittedName>
</protein>
<keyword evidence="2" id="KW-1185">Reference proteome</keyword>
<accession>A0ABN7XA75</accession>
<reference evidence="1 2" key="1">
    <citation type="submission" date="2021-06" db="EMBL/GenBank/DDBJ databases">
        <authorList>
            <person name="Kallberg Y."/>
            <person name="Tangrot J."/>
            <person name="Rosling A."/>
        </authorList>
    </citation>
    <scope>NUCLEOTIDE SEQUENCE [LARGE SCALE GENOMIC DNA]</scope>
    <source>
        <strain evidence="1 2">120-4 pot B 10/14</strain>
    </source>
</reference>
<feature type="non-terminal residue" evidence="1">
    <location>
        <position position="1"/>
    </location>
</feature>
<dbReference type="EMBL" id="CAJVQB010108335">
    <property type="protein sequence ID" value="CAG8851867.1"/>
    <property type="molecule type" value="Genomic_DNA"/>
</dbReference>
<evidence type="ECO:0000313" key="2">
    <source>
        <dbReference type="Proteomes" id="UP000789901"/>
    </source>
</evidence>
<evidence type="ECO:0000313" key="1">
    <source>
        <dbReference type="EMBL" id="CAG8851867.1"/>
    </source>
</evidence>
<proteinExistence type="predicted"/>
<organism evidence="1 2">
    <name type="scientific">Gigaspora margarita</name>
    <dbReference type="NCBI Taxonomy" id="4874"/>
    <lineage>
        <taxon>Eukaryota</taxon>
        <taxon>Fungi</taxon>
        <taxon>Fungi incertae sedis</taxon>
        <taxon>Mucoromycota</taxon>
        <taxon>Glomeromycotina</taxon>
        <taxon>Glomeromycetes</taxon>
        <taxon>Diversisporales</taxon>
        <taxon>Gigasporaceae</taxon>
        <taxon>Gigaspora</taxon>
    </lineage>
</organism>
<dbReference type="Proteomes" id="UP000789901">
    <property type="component" value="Unassembled WGS sequence"/>
</dbReference>
<comment type="caution">
    <text evidence="1">The sequence shown here is derived from an EMBL/GenBank/DDBJ whole genome shotgun (WGS) entry which is preliminary data.</text>
</comment>
<sequence length="212" mass="24756">YITYYNTRTLAETINILCRWLSDDDIFCAIYEEYQQAWDFAKVLSIVNQNNEFFDLLNISNEQSSQLNNENDFSDFFINNSSQSNEVSDSHTIAIVANIVADFNMLNLRDDDIENDSRDARFELAFLLSDTNSLDDQNFLDNQNLETHENFYTGVTKQKFWIHTNSIRPNMVSSLIANYTSNIEISQSEKLREGRWKNRSHLSILSNMNKKV</sequence>
<gene>
    <name evidence="1" type="ORF">GMARGA_LOCUS40957</name>
</gene>
<feature type="non-terminal residue" evidence="1">
    <location>
        <position position="212"/>
    </location>
</feature>
<name>A0ABN7XA75_GIGMA</name>